<comment type="caution">
    <text evidence="9">The sequence shown here is derived from an EMBL/GenBank/DDBJ whole genome shotgun (WGS) entry which is preliminary data.</text>
</comment>
<dbReference type="InterPro" id="IPR046357">
    <property type="entry name" value="PPIase_dom_sf"/>
</dbReference>
<dbReference type="RefSeq" id="WP_120463289.1">
    <property type="nucleotide sequence ID" value="NZ_BMIW01000004.1"/>
</dbReference>
<name>A0ABQ1VRK0_9BACL</name>
<reference evidence="10" key="1">
    <citation type="journal article" date="2019" name="Int. J. Syst. Evol. Microbiol.">
        <title>The Global Catalogue of Microorganisms (GCM) 10K type strain sequencing project: providing services to taxonomists for standard genome sequencing and annotation.</title>
        <authorList>
            <consortium name="The Broad Institute Genomics Platform"/>
            <consortium name="The Broad Institute Genome Sequencing Center for Infectious Disease"/>
            <person name="Wu L."/>
            <person name="Ma J."/>
        </authorList>
    </citation>
    <scope>NUCLEOTIDE SEQUENCE [LARGE SCALE GENOMIC DNA]</scope>
    <source>
        <strain evidence="10">CGMCC 1.15420</strain>
    </source>
</reference>
<evidence type="ECO:0000259" key="8">
    <source>
        <dbReference type="PROSITE" id="PS50198"/>
    </source>
</evidence>
<dbReference type="SUPFAM" id="SSF109998">
    <property type="entry name" value="Triger factor/SurA peptide-binding domain-like"/>
    <property type="match status" value="1"/>
</dbReference>
<dbReference type="Pfam" id="PF13624">
    <property type="entry name" value="SurA_N_3"/>
    <property type="match status" value="1"/>
</dbReference>
<evidence type="ECO:0000256" key="4">
    <source>
        <dbReference type="ARBA" id="ARBA00023110"/>
    </source>
</evidence>
<dbReference type="PANTHER" id="PTHR47245">
    <property type="entry name" value="PEPTIDYLPROLYL ISOMERASE"/>
    <property type="match status" value="1"/>
</dbReference>
<sequence length="411" mass="44777">MEDKEKDLKGTGNQGEPQGEPKNGHEDLTGQAVPEKDNENSTEADALAEALEKNQTNIQDTQDESSTEAVTAGEEEGAIAEPDDRVEHPSWTSSQEPEGASKSGSKVWPIVSLVLAVLLVIVLIKPPFASNKAEAVATVNGVEISKDTLLEELASSGGGETALDNLINRELVNQEAKKANINITAADIDNEIAEYKEGYDTEEAFTQALESSGIALDQLKEQIDMQLKLTKLLESKVTVTDEQIKEIFEQYKTVFDTPEQVRLSNILVGTEDEAKEIVKQLKDGADFAELAKTKSLDTATKESGGDTGLFSKGTKEEAIEEVAFKLKKDEVSAPIKTEEGYQVIKLTEHKEAHQATLEEKKDEIRKGLVSQEISKIFSTWLEEVRSKAKITNKLTDQGDTTAKANDTAAAK</sequence>
<dbReference type="Gene3D" id="1.10.4030.10">
    <property type="entry name" value="Porin chaperone SurA, peptide-binding domain"/>
    <property type="match status" value="1"/>
</dbReference>
<evidence type="ECO:0000256" key="7">
    <source>
        <dbReference type="SAM" id="MobiDB-lite"/>
    </source>
</evidence>
<dbReference type="PROSITE" id="PS50198">
    <property type="entry name" value="PPIC_PPIASE_2"/>
    <property type="match status" value="1"/>
</dbReference>
<evidence type="ECO:0000256" key="1">
    <source>
        <dbReference type="ARBA" id="ARBA00000971"/>
    </source>
</evidence>
<dbReference type="EC" id="5.2.1.8" evidence="2"/>
<evidence type="ECO:0000313" key="9">
    <source>
        <dbReference type="EMBL" id="GGF89598.1"/>
    </source>
</evidence>
<evidence type="ECO:0000313" key="10">
    <source>
        <dbReference type="Proteomes" id="UP000608420"/>
    </source>
</evidence>
<keyword evidence="4 6" id="KW-0697">Rotamase</keyword>
<keyword evidence="3" id="KW-0732">Signal</keyword>
<evidence type="ECO:0000256" key="2">
    <source>
        <dbReference type="ARBA" id="ARBA00013194"/>
    </source>
</evidence>
<evidence type="ECO:0000256" key="3">
    <source>
        <dbReference type="ARBA" id="ARBA00022729"/>
    </source>
</evidence>
<dbReference type="SUPFAM" id="SSF54534">
    <property type="entry name" value="FKBP-like"/>
    <property type="match status" value="1"/>
</dbReference>
<dbReference type="InterPro" id="IPR050245">
    <property type="entry name" value="PrsA_foldase"/>
</dbReference>
<evidence type="ECO:0000256" key="5">
    <source>
        <dbReference type="ARBA" id="ARBA00023235"/>
    </source>
</evidence>
<protein>
    <recommendedName>
        <fullName evidence="2">peptidylprolyl isomerase</fullName>
        <ecNumber evidence="2">5.2.1.8</ecNumber>
    </recommendedName>
</protein>
<dbReference type="EMBL" id="BMIW01000004">
    <property type="protein sequence ID" value="GGF89598.1"/>
    <property type="molecule type" value="Genomic_DNA"/>
</dbReference>
<dbReference type="InterPro" id="IPR027304">
    <property type="entry name" value="Trigger_fact/SurA_dom_sf"/>
</dbReference>
<dbReference type="Pfam" id="PF00639">
    <property type="entry name" value="Rotamase"/>
    <property type="match status" value="1"/>
</dbReference>
<keyword evidence="10" id="KW-1185">Reference proteome</keyword>
<dbReference type="InterPro" id="IPR000297">
    <property type="entry name" value="PPIase_PpiC"/>
</dbReference>
<organism evidence="9 10">
    <name type="scientific">Paenibacillus aceti</name>
    <dbReference type="NCBI Taxonomy" id="1820010"/>
    <lineage>
        <taxon>Bacteria</taxon>
        <taxon>Bacillati</taxon>
        <taxon>Bacillota</taxon>
        <taxon>Bacilli</taxon>
        <taxon>Bacillales</taxon>
        <taxon>Paenibacillaceae</taxon>
        <taxon>Paenibacillus</taxon>
    </lineage>
</organism>
<gene>
    <name evidence="9" type="ORF">GCM10010913_08760</name>
</gene>
<evidence type="ECO:0000256" key="6">
    <source>
        <dbReference type="PROSITE-ProRule" id="PRU00278"/>
    </source>
</evidence>
<keyword evidence="5 6" id="KW-0413">Isomerase</keyword>
<dbReference type="Gene3D" id="3.10.50.40">
    <property type="match status" value="1"/>
</dbReference>
<feature type="compositionally biased region" description="Low complexity" evidence="7">
    <location>
        <begin position="399"/>
        <end position="411"/>
    </location>
</feature>
<accession>A0ABQ1VRK0</accession>
<feature type="compositionally biased region" description="Basic and acidic residues" evidence="7">
    <location>
        <begin position="22"/>
        <end position="39"/>
    </location>
</feature>
<feature type="domain" description="PpiC" evidence="8">
    <location>
        <begin position="258"/>
        <end position="348"/>
    </location>
</feature>
<comment type="catalytic activity">
    <reaction evidence="1">
        <text>[protein]-peptidylproline (omega=180) = [protein]-peptidylproline (omega=0)</text>
        <dbReference type="Rhea" id="RHEA:16237"/>
        <dbReference type="Rhea" id="RHEA-COMP:10747"/>
        <dbReference type="Rhea" id="RHEA-COMP:10748"/>
        <dbReference type="ChEBI" id="CHEBI:83833"/>
        <dbReference type="ChEBI" id="CHEBI:83834"/>
        <dbReference type="EC" id="5.2.1.8"/>
    </reaction>
</comment>
<feature type="region of interest" description="Disordered" evidence="7">
    <location>
        <begin position="391"/>
        <end position="411"/>
    </location>
</feature>
<dbReference type="PANTHER" id="PTHR47245:SF1">
    <property type="entry name" value="FOLDASE PROTEIN PRSA"/>
    <property type="match status" value="1"/>
</dbReference>
<dbReference type="Proteomes" id="UP000608420">
    <property type="component" value="Unassembled WGS sequence"/>
</dbReference>
<proteinExistence type="predicted"/>
<feature type="region of interest" description="Disordered" evidence="7">
    <location>
        <begin position="1"/>
        <end position="103"/>
    </location>
</feature>